<sequence>MEVHLRQRWRAAQRIIEQLTVLHHRRQHELDERLAYAGQRLDGLRSLSRKLARARQHGLHGARRRVQQQLPVTVNELMHLLGDVSSVLSRSAAPPPIPTVRQLLDALEQLDDEFGELTLDDKCRYISVTTEPIALEGVELGRFEIRLYLDDLSSLSGPRPYEVLALDPNPPAGEDHVTHPHVSDNHLCEGEGASAIRFALERGALGEFFLLVHAALNTYNAESPYVSLDAWHGVACADCGDRIDSDDAYACHRCGDELCGSCAGRCECCDEAFCPNCGGTCAQCHEPACEKCLTTCPGCWRSICADCLEHDDLCPACRAEQDDEELPDEEQDPLPAEGAPTPAGSTAVFPAAADGPPSPAPPSPAIIPT</sequence>
<gene>
    <name evidence="2" type="ORF">ACERK3_16215</name>
</gene>
<evidence type="ECO:0008006" key="4">
    <source>
        <dbReference type="Google" id="ProtNLM"/>
    </source>
</evidence>
<evidence type="ECO:0000313" key="2">
    <source>
        <dbReference type="EMBL" id="MFA9479829.1"/>
    </source>
</evidence>
<feature type="region of interest" description="Disordered" evidence="1">
    <location>
        <begin position="324"/>
        <end position="369"/>
    </location>
</feature>
<organism evidence="2 3">
    <name type="scientific">Natronomicrosphaera hydrolytica</name>
    <dbReference type="NCBI Taxonomy" id="3242702"/>
    <lineage>
        <taxon>Bacteria</taxon>
        <taxon>Pseudomonadati</taxon>
        <taxon>Planctomycetota</taxon>
        <taxon>Phycisphaerae</taxon>
        <taxon>Phycisphaerales</taxon>
        <taxon>Phycisphaeraceae</taxon>
        <taxon>Natronomicrosphaera</taxon>
    </lineage>
</organism>
<proteinExistence type="predicted"/>
<evidence type="ECO:0000256" key="1">
    <source>
        <dbReference type="SAM" id="MobiDB-lite"/>
    </source>
</evidence>
<protein>
    <recommendedName>
        <fullName evidence="4">RING-type domain-containing protein</fullName>
    </recommendedName>
</protein>
<reference evidence="2 3" key="1">
    <citation type="submission" date="2024-08" db="EMBL/GenBank/DDBJ databases">
        <title>Whole-genome sequencing of halo(alkali)philic microorganisms from hypersaline lakes.</title>
        <authorList>
            <person name="Sorokin D.Y."/>
            <person name="Merkel A.Y."/>
            <person name="Messina E."/>
            <person name="Yakimov M."/>
        </authorList>
    </citation>
    <scope>NUCLEOTIDE SEQUENCE [LARGE SCALE GENOMIC DNA]</scope>
    <source>
        <strain evidence="2 3">AB-hyl4</strain>
    </source>
</reference>
<dbReference type="EMBL" id="JBGUBD010000012">
    <property type="protein sequence ID" value="MFA9479829.1"/>
    <property type="molecule type" value="Genomic_DNA"/>
</dbReference>
<keyword evidence="3" id="KW-1185">Reference proteome</keyword>
<comment type="caution">
    <text evidence="2">The sequence shown here is derived from an EMBL/GenBank/DDBJ whole genome shotgun (WGS) entry which is preliminary data.</text>
</comment>
<feature type="compositionally biased region" description="Pro residues" evidence="1">
    <location>
        <begin position="356"/>
        <end position="369"/>
    </location>
</feature>
<evidence type="ECO:0000313" key="3">
    <source>
        <dbReference type="Proteomes" id="UP001575105"/>
    </source>
</evidence>
<name>A0ABV4UB18_9BACT</name>
<dbReference type="Proteomes" id="UP001575105">
    <property type="component" value="Unassembled WGS sequence"/>
</dbReference>
<accession>A0ABV4UB18</accession>
<dbReference type="RefSeq" id="WP_425346754.1">
    <property type="nucleotide sequence ID" value="NZ_JBGUBD010000012.1"/>
</dbReference>